<dbReference type="InterPro" id="IPR034032">
    <property type="entry name" value="Zn_MMP-like_bac"/>
</dbReference>
<dbReference type="PROSITE" id="PS51257">
    <property type="entry name" value="PROKAR_LIPOPROTEIN"/>
    <property type="match status" value="1"/>
</dbReference>
<feature type="domain" description="DUF5117" evidence="3">
    <location>
        <begin position="105"/>
        <end position="291"/>
    </location>
</feature>
<protein>
    <recommendedName>
        <fullName evidence="7">Zinc-dependent metalloprotease</fullName>
    </recommendedName>
</protein>
<dbReference type="PANTHER" id="PTHR38478">
    <property type="entry name" value="PEPTIDASE M1A AND M12B"/>
    <property type="match status" value="1"/>
</dbReference>
<sequence>MTNGKLPITKLSVLFLGFALAFTGCKTAEKAAKPASSSSEAPASNGDKKSFDDIITDEAESDEGLFTVHKVDDKFYYEIPDSLLNREMLLVTRVAKTADNIGYGGEKLNTQIIRWQKKGDDILLRHISYENVASDTLPIYEAVQNSNFEPIIASFEVEALNEDSTGSLIEVTSLFTDDIPSLGLESDQRKEYQVRRLDGSRTFIEHINSYPQNIEARNVLTYDAGNPPSNSSTGTISLEVNHSMIVLPAEEMRARSYDQRVGFFSVEKTKYGEAQKAEDIQHITRWKLVPKDKEAYEAWLDGESDELVEPENPIIYYVDPATPEKWREYLIQGVNDWQVAFEAAGFKNAIIGKEAPTKEEDPEFSPEDVRYSVIRYFASPIQNAYGPHVHDPRSGQILESDIGWYHNVMNLLRNWFFIQTAAANPDARGVEFDDEIMGELIRFVSAHEVGHTLGFPHNWGSSYAYTVDQLRDPEFTSNNGTAPSIMDYARFNYVAQPGDGVTNFYPAVGPYDKWVTKWGYTWFPEDMSDEEIEAKLNEWTLERAGDPLYFYGRQTGSKIDPRSQNEDLTSDAMDASELGLANLQVITDNLIEWTERDGANYDELEELYNNVIGQWRRYMGHVLSNIGGVYENYKTYEQEGAVYSPVEEAKQKRAMDFLQKHAFSTPSWAFKAEILDRINQATAIESFRSAQAGVLNQVADPQRIARLIEFERRAEGDVYTAFEMMDDLRNGIFSEVRASEDIGVHRRNLQRAYVEQMESLMTEELPSVPSRWREFLGWTEVDVSQSDIRPIVRNQLNILDRDARNALARGGLDRATRIHLEDIRARIADILDSDD</sequence>
<evidence type="ECO:0000313" key="6">
    <source>
        <dbReference type="Proteomes" id="UP000317557"/>
    </source>
</evidence>
<accession>A0A521FFI8</accession>
<evidence type="ECO:0008006" key="7">
    <source>
        <dbReference type="Google" id="ProtNLM"/>
    </source>
</evidence>
<dbReference type="AlphaFoldDB" id="A0A521FFI8"/>
<keyword evidence="1" id="KW-0732">Signal</keyword>
<dbReference type="InterPro" id="IPR032534">
    <property type="entry name" value="EcxA_zinc-bd"/>
</dbReference>
<evidence type="ECO:0000313" key="5">
    <source>
        <dbReference type="EMBL" id="SMO94947.1"/>
    </source>
</evidence>
<evidence type="ECO:0000259" key="2">
    <source>
        <dbReference type="Pfam" id="PF16313"/>
    </source>
</evidence>
<evidence type="ECO:0000259" key="4">
    <source>
        <dbReference type="Pfam" id="PF17162"/>
    </source>
</evidence>
<dbReference type="InterPro" id="IPR033428">
    <property type="entry name" value="DUF5118"/>
</dbReference>
<evidence type="ECO:0000259" key="3">
    <source>
        <dbReference type="Pfam" id="PF17148"/>
    </source>
</evidence>
<keyword evidence="6" id="KW-1185">Reference proteome</keyword>
<organism evidence="5 6">
    <name type="scientific">Gracilimonas mengyeensis</name>
    <dbReference type="NCBI Taxonomy" id="1302730"/>
    <lineage>
        <taxon>Bacteria</taxon>
        <taxon>Pseudomonadati</taxon>
        <taxon>Balneolota</taxon>
        <taxon>Balneolia</taxon>
        <taxon>Balneolales</taxon>
        <taxon>Balneolaceae</taxon>
        <taxon>Gracilimonas</taxon>
    </lineage>
</organism>
<dbReference type="OrthoDB" id="9776599at2"/>
<feature type="signal peptide" evidence="1">
    <location>
        <begin position="1"/>
        <end position="21"/>
    </location>
</feature>
<dbReference type="Pfam" id="PF17148">
    <property type="entry name" value="DUF5117"/>
    <property type="match status" value="1"/>
</dbReference>
<evidence type="ECO:0000256" key="1">
    <source>
        <dbReference type="SAM" id="SignalP"/>
    </source>
</evidence>
<proteinExistence type="predicted"/>
<dbReference type="CDD" id="cd04276">
    <property type="entry name" value="ZnMc_MMP_like_2"/>
    <property type="match status" value="1"/>
</dbReference>
<name>A0A521FFI8_9BACT</name>
<reference evidence="5 6" key="1">
    <citation type="submission" date="2017-05" db="EMBL/GenBank/DDBJ databases">
        <authorList>
            <person name="Varghese N."/>
            <person name="Submissions S."/>
        </authorList>
    </citation>
    <scope>NUCLEOTIDE SEQUENCE [LARGE SCALE GENOMIC DNA]</scope>
    <source>
        <strain evidence="5 6">DSM 21985</strain>
    </source>
</reference>
<feature type="domain" description="DUF5118" evidence="4">
    <location>
        <begin position="49"/>
        <end position="97"/>
    </location>
</feature>
<dbReference type="SUPFAM" id="SSF55486">
    <property type="entry name" value="Metalloproteases ('zincins'), catalytic domain"/>
    <property type="match status" value="1"/>
</dbReference>
<dbReference type="Proteomes" id="UP000317557">
    <property type="component" value="Unassembled WGS sequence"/>
</dbReference>
<dbReference type="InterPro" id="IPR033413">
    <property type="entry name" value="DUF5117"/>
</dbReference>
<feature type="domain" description="EcxA zinc-binding" evidence="2">
    <location>
        <begin position="431"/>
        <end position="738"/>
    </location>
</feature>
<dbReference type="Pfam" id="PF17162">
    <property type="entry name" value="DUF5118"/>
    <property type="match status" value="1"/>
</dbReference>
<feature type="chain" id="PRO_5022072527" description="Zinc-dependent metalloprotease" evidence="1">
    <location>
        <begin position="22"/>
        <end position="835"/>
    </location>
</feature>
<gene>
    <name evidence="5" type="ORF">SAMN06265219_11859</name>
</gene>
<dbReference type="RefSeq" id="WP_142456078.1">
    <property type="nucleotide sequence ID" value="NZ_FXTP01000018.1"/>
</dbReference>
<dbReference type="EMBL" id="FXTP01000018">
    <property type="protein sequence ID" value="SMO94947.1"/>
    <property type="molecule type" value="Genomic_DNA"/>
</dbReference>
<dbReference type="PANTHER" id="PTHR38478:SF1">
    <property type="entry name" value="ZINC DEPENDENT METALLOPROTEASE DOMAIN LIPOPROTEIN"/>
    <property type="match status" value="1"/>
</dbReference>
<dbReference type="Pfam" id="PF16313">
    <property type="entry name" value="DUF4953"/>
    <property type="match status" value="1"/>
</dbReference>